<comment type="subcellular location">
    <subcellularLocation>
        <location evidence="1 7">Cell membrane</location>
        <topology evidence="1 7">Multi-pass membrane protein</topology>
    </subcellularLocation>
</comment>
<dbReference type="PROSITE" id="PS50928">
    <property type="entry name" value="ABC_TM1"/>
    <property type="match status" value="1"/>
</dbReference>
<organism evidence="9 10">
    <name type="scientific">Paractinoplanes toevensis</name>
    <dbReference type="NCBI Taxonomy" id="571911"/>
    <lineage>
        <taxon>Bacteria</taxon>
        <taxon>Bacillati</taxon>
        <taxon>Actinomycetota</taxon>
        <taxon>Actinomycetes</taxon>
        <taxon>Micromonosporales</taxon>
        <taxon>Micromonosporaceae</taxon>
        <taxon>Paractinoplanes</taxon>
    </lineage>
</organism>
<dbReference type="InterPro" id="IPR000515">
    <property type="entry name" value="MetI-like"/>
</dbReference>
<evidence type="ECO:0000256" key="7">
    <source>
        <dbReference type="RuleBase" id="RU363032"/>
    </source>
</evidence>
<feature type="transmembrane region" description="Helical" evidence="7">
    <location>
        <begin position="144"/>
        <end position="161"/>
    </location>
</feature>
<dbReference type="PANTHER" id="PTHR43386:SF1">
    <property type="entry name" value="D,D-DIPEPTIDE TRANSPORT SYSTEM PERMEASE PROTEIN DDPC-RELATED"/>
    <property type="match status" value="1"/>
</dbReference>
<evidence type="ECO:0000256" key="6">
    <source>
        <dbReference type="ARBA" id="ARBA00023136"/>
    </source>
</evidence>
<sequence>MTTLAVPRFLPVFKIPLLDRIAYPATAVFVLIALVGPWIAPHDPYQVDLNQALLAPGAGHWLGTDSAGRDILSRLLAGARTTVLSSVVVTVGAAVVGIVVAAVAALGGRVVDEVVMRVCDIFLSIPGMILALGVAAALGPSLRSTIIALVVALWPAFARLVRAVLRETMASTYVESARTLGVPPGRLMLRHVLPNSLDSLYVQAALDVSGVIVLMSGLSFLGVGAQPPSADWGAMVADGREYVTTAWWVATVPGLAITLTAVVFGLFGDALRVRLDPTLGD</sequence>
<keyword evidence="4 7" id="KW-0812">Transmembrane</keyword>
<feature type="transmembrane region" description="Helical" evidence="7">
    <location>
        <begin position="200"/>
        <end position="225"/>
    </location>
</feature>
<dbReference type="AlphaFoldDB" id="A0A919TB94"/>
<accession>A0A919TB94</accession>
<dbReference type="SUPFAM" id="SSF161098">
    <property type="entry name" value="MetI-like"/>
    <property type="match status" value="1"/>
</dbReference>
<feature type="transmembrane region" description="Helical" evidence="7">
    <location>
        <begin position="118"/>
        <end position="138"/>
    </location>
</feature>
<evidence type="ECO:0000256" key="2">
    <source>
        <dbReference type="ARBA" id="ARBA00022448"/>
    </source>
</evidence>
<dbReference type="Proteomes" id="UP000677082">
    <property type="component" value="Unassembled WGS sequence"/>
</dbReference>
<keyword evidence="2 7" id="KW-0813">Transport</keyword>
<keyword evidence="10" id="KW-1185">Reference proteome</keyword>
<dbReference type="GO" id="GO:0005886">
    <property type="term" value="C:plasma membrane"/>
    <property type="evidence" value="ECO:0007669"/>
    <property type="project" value="UniProtKB-SubCell"/>
</dbReference>
<feature type="transmembrane region" description="Helical" evidence="7">
    <location>
        <begin position="245"/>
        <end position="267"/>
    </location>
</feature>
<evidence type="ECO:0000256" key="1">
    <source>
        <dbReference type="ARBA" id="ARBA00004651"/>
    </source>
</evidence>
<evidence type="ECO:0000313" key="9">
    <source>
        <dbReference type="EMBL" id="GIM91591.1"/>
    </source>
</evidence>
<keyword evidence="6 7" id="KW-0472">Membrane</keyword>
<keyword evidence="5 7" id="KW-1133">Transmembrane helix</keyword>
<comment type="similarity">
    <text evidence="7">Belongs to the binding-protein-dependent transport system permease family.</text>
</comment>
<dbReference type="PANTHER" id="PTHR43386">
    <property type="entry name" value="OLIGOPEPTIDE TRANSPORT SYSTEM PERMEASE PROTEIN APPC"/>
    <property type="match status" value="1"/>
</dbReference>
<dbReference type="Pfam" id="PF12911">
    <property type="entry name" value="OppC_N"/>
    <property type="match status" value="1"/>
</dbReference>
<evidence type="ECO:0000313" key="10">
    <source>
        <dbReference type="Proteomes" id="UP000677082"/>
    </source>
</evidence>
<keyword evidence="3" id="KW-1003">Cell membrane</keyword>
<dbReference type="InterPro" id="IPR050366">
    <property type="entry name" value="BP-dependent_transpt_permease"/>
</dbReference>
<evidence type="ECO:0000256" key="4">
    <source>
        <dbReference type="ARBA" id="ARBA00022692"/>
    </source>
</evidence>
<protein>
    <submittedName>
        <fullName evidence="9">Peptide ABC transporter permease</fullName>
    </submittedName>
</protein>
<feature type="transmembrane region" description="Helical" evidence="7">
    <location>
        <begin position="83"/>
        <end position="106"/>
    </location>
</feature>
<reference evidence="9 10" key="1">
    <citation type="submission" date="2021-03" db="EMBL/GenBank/DDBJ databases">
        <title>Whole genome shotgun sequence of Actinoplanes toevensis NBRC 105298.</title>
        <authorList>
            <person name="Komaki H."/>
            <person name="Tamura T."/>
        </authorList>
    </citation>
    <scope>NUCLEOTIDE SEQUENCE [LARGE SCALE GENOMIC DNA]</scope>
    <source>
        <strain evidence="9 10">NBRC 105298</strain>
    </source>
</reference>
<gene>
    <name evidence="9" type="ORF">Ato02nite_033840</name>
</gene>
<dbReference type="InterPro" id="IPR025966">
    <property type="entry name" value="OppC_N"/>
</dbReference>
<feature type="domain" description="ABC transmembrane type-1" evidence="8">
    <location>
        <begin position="79"/>
        <end position="268"/>
    </location>
</feature>
<dbReference type="GO" id="GO:0055085">
    <property type="term" value="P:transmembrane transport"/>
    <property type="evidence" value="ECO:0007669"/>
    <property type="project" value="InterPro"/>
</dbReference>
<proteinExistence type="inferred from homology"/>
<dbReference type="Gene3D" id="1.10.3720.10">
    <property type="entry name" value="MetI-like"/>
    <property type="match status" value="1"/>
</dbReference>
<evidence type="ECO:0000256" key="5">
    <source>
        <dbReference type="ARBA" id="ARBA00022989"/>
    </source>
</evidence>
<dbReference type="CDD" id="cd06261">
    <property type="entry name" value="TM_PBP2"/>
    <property type="match status" value="1"/>
</dbReference>
<dbReference type="RefSeq" id="WP_213007495.1">
    <property type="nucleotide sequence ID" value="NZ_BOQN01000049.1"/>
</dbReference>
<name>A0A919TB94_9ACTN</name>
<dbReference type="EMBL" id="BOQN01000049">
    <property type="protein sequence ID" value="GIM91591.1"/>
    <property type="molecule type" value="Genomic_DNA"/>
</dbReference>
<dbReference type="Pfam" id="PF00528">
    <property type="entry name" value="BPD_transp_1"/>
    <property type="match status" value="1"/>
</dbReference>
<evidence type="ECO:0000259" key="8">
    <source>
        <dbReference type="PROSITE" id="PS50928"/>
    </source>
</evidence>
<evidence type="ECO:0000256" key="3">
    <source>
        <dbReference type="ARBA" id="ARBA00022475"/>
    </source>
</evidence>
<feature type="transmembrane region" description="Helical" evidence="7">
    <location>
        <begin position="21"/>
        <end position="40"/>
    </location>
</feature>
<dbReference type="InterPro" id="IPR035906">
    <property type="entry name" value="MetI-like_sf"/>
</dbReference>
<comment type="caution">
    <text evidence="9">The sequence shown here is derived from an EMBL/GenBank/DDBJ whole genome shotgun (WGS) entry which is preliminary data.</text>
</comment>